<dbReference type="PANTHER" id="PTHR43135:SF3">
    <property type="entry name" value="ALPHA-D-RIBOSE 1-METHYLPHOSPHONATE 5-TRIPHOSPHATE DIPHOSPHATASE"/>
    <property type="match status" value="1"/>
</dbReference>
<name>A0A3Q9HNC1_9FIRM</name>
<dbReference type="Proteomes" id="UP000267250">
    <property type="component" value="Chromosome"/>
</dbReference>
<dbReference type="InterPro" id="IPR032466">
    <property type="entry name" value="Metal_Hydrolase"/>
</dbReference>
<dbReference type="OrthoDB" id="9802793at2"/>
<reference evidence="2 3" key="1">
    <citation type="submission" date="2016-07" db="EMBL/GenBank/DDBJ databases">
        <title>Genome and transcriptome analysis of iron-reducing fermentative bacteria Anoxybacter fermentans.</title>
        <authorList>
            <person name="Zeng X."/>
            <person name="Shao Z."/>
        </authorList>
    </citation>
    <scope>NUCLEOTIDE SEQUENCE [LARGE SCALE GENOMIC DNA]</scope>
    <source>
        <strain evidence="2 3">DY22613</strain>
    </source>
</reference>
<keyword evidence="2" id="KW-0378">Hydrolase</keyword>
<dbReference type="SUPFAM" id="SSF51338">
    <property type="entry name" value="Composite domain of metallo-dependent hydrolases"/>
    <property type="match status" value="1"/>
</dbReference>
<dbReference type="Gene3D" id="3.20.20.140">
    <property type="entry name" value="Metal-dependent hydrolases"/>
    <property type="match status" value="1"/>
</dbReference>
<dbReference type="Gene3D" id="2.30.40.10">
    <property type="entry name" value="Urease, subunit C, domain 1"/>
    <property type="match status" value="1"/>
</dbReference>
<dbReference type="GO" id="GO:0016810">
    <property type="term" value="F:hydrolase activity, acting on carbon-nitrogen (but not peptide) bonds"/>
    <property type="evidence" value="ECO:0007669"/>
    <property type="project" value="InterPro"/>
</dbReference>
<evidence type="ECO:0000259" key="1">
    <source>
        <dbReference type="Pfam" id="PF01979"/>
    </source>
</evidence>
<dbReference type="InterPro" id="IPR051781">
    <property type="entry name" value="Metallo-dep_Hydrolase"/>
</dbReference>
<feature type="domain" description="Amidohydrolase-related" evidence="1">
    <location>
        <begin position="51"/>
        <end position="383"/>
    </location>
</feature>
<dbReference type="SUPFAM" id="SSF51556">
    <property type="entry name" value="Metallo-dependent hydrolases"/>
    <property type="match status" value="1"/>
</dbReference>
<dbReference type="InterPro" id="IPR006680">
    <property type="entry name" value="Amidohydro-rel"/>
</dbReference>
<dbReference type="AlphaFoldDB" id="A0A3Q9HNC1"/>
<dbReference type="CDD" id="cd01309">
    <property type="entry name" value="Met_dep_hydrolase_C"/>
    <property type="match status" value="1"/>
</dbReference>
<accession>A0A3Q9HNC1</accession>
<dbReference type="EMBL" id="CP016379">
    <property type="protein sequence ID" value="AZR71985.1"/>
    <property type="molecule type" value="Genomic_DNA"/>
</dbReference>
<keyword evidence="3" id="KW-1185">Reference proteome</keyword>
<gene>
    <name evidence="2" type="ORF">BBF96_00335</name>
</gene>
<evidence type="ECO:0000313" key="3">
    <source>
        <dbReference type="Proteomes" id="UP000267250"/>
    </source>
</evidence>
<dbReference type="PANTHER" id="PTHR43135">
    <property type="entry name" value="ALPHA-D-RIBOSE 1-METHYLPHOSPHONATE 5-TRIPHOSPHATE DIPHOSPHATASE"/>
    <property type="match status" value="1"/>
</dbReference>
<evidence type="ECO:0000313" key="2">
    <source>
        <dbReference type="EMBL" id="AZR71985.1"/>
    </source>
</evidence>
<organism evidence="2 3">
    <name type="scientific">Anoxybacter fermentans</name>
    <dbReference type="NCBI Taxonomy" id="1323375"/>
    <lineage>
        <taxon>Bacteria</taxon>
        <taxon>Bacillati</taxon>
        <taxon>Bacillota</taxon>
        <taxon>Clostridia</taxon>
        <taxon>Halanaerobiales</taxon>
        <taxon>Anoxybacter</taxon>
    </lineage>
</organism>
<dbReference type="KEGG" id="aft:BBF96_00335"/>
<dbReference type="Pfam" id="PF01979">
    <property type="entry name" value="Amidohydro_1"/>
    <property type="match status" value="1"/>
</dbReference>
<proteinExistence type="predicted"/>
<sequence>MKAIVNGKVYTMAGAVLDQGTILIKDGKITAVGENIDIPSDAEIIDAKGKIVTPGFIDAHTHLGIGEEGIRWEGADYNEISNPVTPHLRAIDAINPEDEGFKDAVKGGITTVMTGPGSANVIGGENLVMKTYGRTVDEMVLRNPAGLKGAFGENPKRVYGTRMVPQSPVTRMATAALMRKALVDAQNYLNKLEQAEKEGKKPERDLEKENLVRLLKKEIPLRAHAHRADDILTILRIAKEFDIEVTLEHCTEGHKIADIIAEAGVPAIVGPSLTSRAKYELKDRTFETPGILAKAGVKVALMTDHPVIPVHYLPICAGLAVRHGMPEMEALKAITINAAEILGVADRVGSIEVGKDADIVIFDGHPLETMTKVVKVFINGEEVYSG</sequence>
<protein>
    <submittedName>
        <fullName evidence="2">Amidohydrolase</fullName>
    </submittedName>
</protein>
<dbReference type="InterPro" id="IPR011059">
    <property type="entry name" value="Metal-dep_hydrolase_composite"/>
</dbReference>
<dbReference type="RefSeq" id="WP_127015317.1">
    <property type="nucleotide sequence ID" value="NZ_CP016379.1"/>
</dbReference>